<organism evidence="1 2">
    <name type="scientific">Cryptolaemus montrouzieri</name>
    <dbReference type="NCBI Taxonomy" id="559131"/>
    <lineage>
        <taxon>Eukaryota</taxon>
        <taxon>Metazoa</taxon>
        <taxon>Ecdysozoa</taxon>
        <taxon>Arthropoda</taxon>
        <taxon>Hexapoda</taxon>
        <taxon>Insecta</taxon>
        <taxon>Pterygota</taxon>
        <taxon>Neoptera</taxon>
        <taxon>Endopterygota</taxon>
        <taxon>Coleoptera</taxon>
        <taxon>Polyphaga</taxon>
        <taxon>Cucujiformia</taxon>
        <taxon>Coccinelloidea</taxon>
        <taxon>Coccinellidae</taxon>
        <taxon>Scymninae</taxon>
        <taxon>Scymnini</taxon>
        <taxon>Cryptolaemus</taxon>
    </lineage>
</organism>
<proteinExistence type="predicted"/>
<keyword evidence="2" id="KW-1185">Reference proteome</keyword>
<evidence type="ECO:0000313" key="2">
    <source>
        <dbReference type="Proteomes" id="UP001516400"/>
    </source>
</evidence>
<accession>A0ABD2MYM4</accession>
<reference evidence="1 2" key="1">
    <citation type="journal article" date="2021" name="BMC Biol.">
        <title>Horizontally acquired antibacterial genes associated with adaptive radiation of ladybird beetles.</title>
        <authorList>
            <person name="Li H.S."/>
            <person name="Tang X.F."/>
            <person name="Huang Y.H."/>
            <person name="Xu Z.Y."/>
            <person name="Chen M.L."/>
            <person name="Du X.Y."/>
            <person name="Qiu B.Y."/>
            <person name="Chen P.T."/>
            <person name="Zhang W."/>
            <person name="Slipinski A."/>
            <person name="Escalona H.E."/>
            <person name="Waterhouse R.M."/>
            <person name="Zwick A."/>
            <person name="Pang H."/>
        </authorList>
    </citation>
    <scope>NUCLEOTIDE SEQUENCE [LARGE SCALE GENOMIC DNA]</scope>
    <source>
        <strain evidence="1">SYSU2018</strain>
    </source>
</reference>
<evidence type="ECO:0000313" key="1">
    <source>
        <dbReference type="EMBL" id="KAL3271608.1"/>
    </source>
</evidence>
<gene>
    <name evidence="1" type="ORF">HHI36_022083</name>
</gene>
<protein>
    <submittedName>
        <fullName evidence="1">Uncharacterized protein</fullName>
    </submittedName>
</protein>
<sequence>MKQQIHILSDAISTYNKSCLSLSANEKKLNENFETFNKFSKSALRRINSLTYFQTVSMHFSSISFIMDNLEENFDVIISAILFSKQNVLHPSVITPKQLRQELLKIKISGSSEFPVDVDNYNEIYKYFSISTLSVLYVEKYSFMQSKFL</sequence>
<comment type="caution">
    <text evidence="1">The sequence shown here is derived from an EMBL/GenBank/DDBJ whole genome shotgun (WGS) entry which is preliminary data.</text>
</comment>
<dbReference type="AlphaFoldDB" id="A0ABD2MYM4"/>
<dbReference type="Proteomes" id="UP001516400">
    <property type="component" value="Unassembled WGS sequence"/>
</dbReference>
<name>A0ABD2MYM4_9CUCU</name>
<dbReference type="EMBL" id="JABFTP020000042">
    <property type="protein sequence ID" value="KAL3271608.1"/>
    <property type="molecule type" value="Genomic_DNA"/>
</dbReference>